<evidence type="ECO:0000313" key="1">
    <source>
        <dbReference type="EMBL" id="MBQ0936584.1"/>
    </source>
</evidence>
<keyword evidence="2" id="KW-1185">Reference proteome</keyword>
<dbReference type="Proteomes" id="UP000672097">
    <property type="component" value="Unassembled WGS sequence"/>
</dbReference>
<dbReference type="InterPro" id="IPR016877">
    <property type="entry name" value="UCP028235"/>
</dbReference>
<proteinExistence type="predicted"/>
<sequence>MTSAPQKYRLLTRSDMDGLVCAVLLKEMDMLGEIVFVHPKDVQDGKVAVTAQDILTNLPYVPGCGMCFDHHSSEAERNNGKPTPGYVLKADAKSAARVVYEHFGGKARFPRISDEMMHAVDKADSAGFTEADVLHPQGWELLSFLMDARTGLGRFREFRISNYQLMMQLIECCRDMPIADILALPDVKERVDLFFAQHALFREQIQRVAEVHDNLVILDLRKEDTIFAGNRFVVYAMFPQCDISMHVMWGREKQNTVYTVGKSIFGQRNPMDVGALMLEHGGGGHHAAGTCQGPNEQADMRKRTLIAQILEQSKRPPLKNAA</sequence>
<reference evidence="1 2" key="1">
    <citation type="submission" date="2021-04" db="EMBL/GenBank/DDBJ databases">
        <title>The genome sequence of type strain Ideonella paludis KCTC 32238.</title>
        <authorList>
            <person name="Liu Y."/>
        </authorList>
    </citation>
    <scope>NUCLEOTIDE SEQUENCE [LARGE SCALE GENOMIC DNA]</scope>
    <source>
        <strain evidence="1 2">KCTC 32238</strain>
    </source>
</reference>
<dbReference type="PIRSF" id="PIRSF028235">
    <property type="entry name" value="UCP028235"/>
    <property type="match status" value="1"/>
</dbReference>
<gene>
    <name evidence="1" type="ORF">KAK11_14700</name>
</gene>
<name>A0ABS5DZU3_9BURK</name>
<accession>A0ABS5DZU3</accession>
<protein>
    <submittedName>
        <fullName evidence="1">Exopolyphosphatase</fullName>
    </submittedName>
</protein>
<dbReference type="InterPro" id="IPR038763">
    <property type="entry name" value="DHH_sf"/>
</dbReference>
<comment type="caution">
    <text evidence="1">The sequence shown here is derived from an EMBL/GenBank/DDBJ whole genome shotgun (WGS) entry which is preliminary data.</text>
</comment>
<dbReference type="RefSeq" id="WP_210809943.1">
    <property type="nucleotide sequence ID" value="NZ_JAGQDG010000005.1"/>
</dbReference>
<organism evidence="1 2">
    <name type="scientific">Ideonella paludis</name>
    <dbReference type="NCBI Taxonomy" id="1233411"/>
    <lineage>
        <taxon>Bacteria</taxon>
        <taxon>Pseudomonadati</taxon>
        <taxon>Pseudomonadota</taxon>
        <taxon>Betaproteobacteria</taxon>
        <taxon>Burkholderiales</taxon>
        <taxon>Sphaerotilaceae</taxon>
        <taxon>Ideonella</taxon>
    </lineage>
</organism>
<dbReference type="SUPFAM" id="SSF64182">
    <property type="entry name" value="DHH phosphoesterases"/>
    <property type="match status" value="1"/>
</dbReference>
<evidence type="ECO:0000313" key="2">
    <source>
        <dbReference type="Proteomes" id="UP000672097"/>
    </source>
</evidence>
<dbReference type="EMBL" id="JAGQDG010000005">
    <property type="protein sequence ID" value="MBQ0936584.1"/>
    <property type="molecule type" value="Genomic_DNA"/>
</dbReference>